<evidence type="ECO:0000313" key="1">
    <source>
        <dbReference type="EMBL" id="RKF13323.1"/>
    </source>
</evidence>
<sequence length="281" mass="31612">MKKIILLVICLFGFALFGVYLSLSQQNSTQNSLENPIGLTAQASFSSPEPAASLIWHASSQSWLLGTQSSNDLLGSRPAQLLRFDENFTYIDRVDLESSGDLFGLSLINSEQLAASSFDSKLIFLKLEQQAWSYVGKRKLFQDRLRHRTRAMLWDPDLELLVSCEHLGAKLCYQHSREGQLLKTMPILELHSGRPIDPSESALSSITKLNNSYYILSQDSGTIYEVDLTNFKISKQFQISLAINEQAVALAVKDQNLYLLSAVRSRDNQSRVYRLDLGQNL</sequence>
<proteinExistence type="predicted"/>
<comment type="caution">
    <text evidence="1">The sequence shown here is derived from an EMBL/GenBank/DDBJ whole genome shotgun (WGS) entry which is preliminary data.</text>
</comment>
<dbReference type="EMBL" id="RAQO01000012">
    <property type="protein sequence ID" value="RKF13323.1"/>
    <property type="molecule type" value="Genomic_DNA"/>
</dbReference>
<protein>
    <recommendedName>
        <fullName evidence="3">WD40 repeat domain-containing protein</fullName>
    </recommendedName>
</protein>
<accession>A0A420E6A6</accession>
<evidence type="ECO:0008006" key="3">
    <source>
        <dbReference type="Google" id="ProtNLM"/>
    </source>
</evidence>
<dbReference type="OrthoDB" id="6382054at2"/>
<dbReference type="SUPFAM" id="SSF101898">
    <property type="entry name" value="NHL repeat"/>
    <property type="match status" value="1"/>
</dbReference>
<gene>
    <name evidence="1" type="ORF">DBZ36_19895</name>
</gene>
<dbReference type="RefSeq" id="WP_120356736.1">
    <property type="nucleotide sequence ID" value="NZ_RAQO01000012.1"/>
</dbReference>
<name>A0A420E6A6_9ALTE</name>
<organism evidence="1 2">
    <name type="scientific">Alginatibacterium sediminis</name>
    <dbReference type="NCBI Taxonomy" id="2164068"/>
    <lineage>
        <taxon>Bacteria</taxon>
        <taxon>Pseudomonadati</taxon>
        <taxon>Pseudomonadota</taxon>
        <taxon>Gammaproteobacteria</taxon>
        <taxon>Alteromonadales</taxon>
        <taxon>Alteromonadaceae</taxon>
        <taxon>Alginatibacterium</taxon>
    </lineage>
</organism>
<keyword evidence="2" id="KW-1185">Reference proteome</keyword>
<dbReference type="Proteomes" id="UP000286482">
    <property type="component" value="Unassembled WGS sequence"/>
</dbReference>
<reference evidence="1 2" key="1">
    <citation type="submission" date="2018-09" db="EMBL/GenBank/DDBJ databases">
        <authorList>
            <person name="Wang Z."/>
        </authorList>
    </citation>
    <scope>NUCLEOTIDE SEQUENCE [LARGE SCALE GENOMIC DNA]</scope>
    <source>
        <strain evidence="1 2">ALS 81</strain>
    </source>
</reference>
<dbReference type="AlphaFoldDB" id="A0A420E6A6"/>
<evidence type="ECO:0000313" key="2">
    <source>
        <dbReference type="Proteomes" id="UP000286482"/>
    </source>
</evidence>